<dbReference type="AlphaFoldDB" id="A0A4Q7PII0"/>
<protein>
    <submittedName>
        <fullName evidence="2">tRNA(Arg) A34 adenosine deaminase TadA</fullName>
    </submittedName>
</protein>
<proteinExistence type="predicted"/>
<dbReference type="SUPFAM" id="SSF53927">
    <property type="entry name" value="Cytidine deaminase-like"/>
    <property type="match status" value="1"/>
</dbReference>
<organism evidence="2 3">
    <name type="scientific">Aquimarina brevivitae</name>
    <dbReference type="NCBI Taxonomy" id="323412"/>
    <lineage>
        <taxon>Bacteria</taxon>
        <taxon>Pseudomonadati</taxon>
        <taxon>Bacteroidota</taxon>
        <taxon>Flavobacteriia</taxon>
        <taxon>Flavobacteriales</taxon>
        <taxon>Flavobacteriaceae</taxon>
        <taxon>Aquimarina</taxon>
    </lineage>
</organism>
<dbReference type="PANTHER" id="PTHR11079">
    <property type="entry name" value="CYTOSINE DEAMINASE FAMILY MEMBER"/>
    <property type="match status" value="1"/>
</dbReference>
<comment type="caution">
    <text evidence="2">The sequence shown here is derived from an EMBL/GenBank/DDBJ whole genome shotgun (WGS) entry which is preliminary data.</text>
</comment>
<dbReference type="EMBL" id="SGXE01000001">
    <property type="protein sequence ID" value="RZT00058.1"/>
    <property type="molecule type" value="Genomic_DNA"/>
</dbReference>
<dbReference type="CDD" id="cd01285">
    <property type="entry name" value="nucleoside_deaminase"/>
    <property type="match status" value="1"/>
</dbReference>
<dbReference type="Pfam" id="PF00383">
    <property type="entry name" value="dCMP_cyt_deam_1"/>
    <property type="match status" value="1"/>
</dbReference>
<dbReference type="OrthoDB" id="9802676at2"/>
<dbReference type="GO" id="GO:0006152">
    <property type="term" value="P:purine nucleoside catabolic process"/>
    <property type="evidence" value="ECO:0007669"/>
    <property type="project" value="TreeGrafter"/>
</dbReference>
<evidence type="ECO:0000259" key="1">
    <source>
        <dbReference type="PROSITE" id="PS51747"/>
    </source>
</evidence>
<dbReference type="PROSITE" id="PS51747">
    <property type="entry name" value="CYT_DCMP_DEAMINASES_2"/>
    <property type="match status" value="1"/>
</dbReference>
<dbReference type="GO" id="GO:0047974">
    <property type="term" value="F:guanosine deaminase activity"/>
    <property type="evidence" value="ECO:0007669"/>
    <property type="project" value="TreeGrafter"/>
</dbReference>
<feature type="domain" description="CMP/dCMP-type deaminase" evidence="1">
    <location>
        <begin position="3"/>
        <end position="117"/>
    </location>
</feature>
<reference evidence="2 3" key="1">
    <citation type="submission" date="2019-02" db="EMBL/GenBank/DDBJ databases">
        <title>Genomic Encyclopedia of Type Strains, Phase IV (KMG-IV): sequencing the most valuable type-strain genomes for metagenomic binning, comparative biology and taxonomic classification.</title>
        <authorList>
            <person name="Goeker M."/>
        </authorList>
    </citation>
    <scope>NUCLEOTIDE SEQUENCE [LARGE SCALE GENOMIC DNA]</scope>
    <source>
        <strain evidence="2 3">DSM 17196</strain>
    </source>
</reference>
<dbReference type="InterPro" id="IPR002125">
    <property type="entry name" value="CMP_dCMP_dom"/>
</dbReference>
<dbReference type="Proteomes" id="UP000292262">
    <property type="component" value="Unassembled WGS sequence"/>
</dbReference>
<name>A0A4Q7PII0_9FLAO</name>
<keyword evidence="3" id="KW-1185">Reference proteome</keyword>
<evidence type="ECO:0000313" key="3">
    <source>
        <dbReference type="Proteomes" id="UP000292262"/>
    </source>
</evidence>
<gene>
    <name evidence="2" type="ORF">EV197_1288</name>
</gene>
<dbReference type="Gene3D" id="3.40.140.10">
    <property type="entry name" value="Cytidine Deaminase, domain 2"/>
    <property type="match status" value="1"/>
</dbReference>
<accession>A0A4Q7PII0</accession>
<dbReference type="RefSeq" id="WP_130285858.1">
    <property type="nucleotide sequence ID" value="NZ_SGXE01000001.1"/>
</dbReference>
<sequence length="149" mass="16880">MEETHFKFMRQAIALARQGKEVTSGGPFGAVITKNNKVLVAVHNIVSQYNDLTKHAELYAIQEACRLLNSKKLTGCVLYTSCEPCMMCLGACHWAQFDNIYYGASAEDALQYGFTYSDMFYASNANSRYQEYNMTQLLRDEAVAVWQDE</sequence>
<dbReference type="InterPro" id="IPR016193">
    <property type="entry name" value="Cytidine_deaminase-like"/>
</dbReference>
<evidence type="ECO:0000313" key="2">
    <source>
        <dbReference type="EMBL" id="RZT00058.1"/>
    </source>
</evidence>
<dbReference type="PANTHER" id="PTHR11079:SF161">
    <property type="entry name" value="CMP_DCMP-TYPE DEAMINASE DOMAIN-CONTAINING PROTEIN"/>
    <property type="match status" value="1"/>
</dbReference>